<evidence type="ECO:0000256" key="4">
    <source>
        <dbReference type="ARBA" id="ARBA00022827"/>
    </source>
</evidence>
<keyword evidence="4 5" id="KW-0274">FAD</keyword>
<name>A0A8J2YBI3_9BACL</name>
<dbReference type="InterPro" id="IPR006089">
    <property type="entry name" value="Acyl-CoA_DH_CS"/>
</dbReference>
<evidence type="ECO:0000259" key="7">
    <source>
        <dbReference type="Pfam" id="PF02770"/>
    </source>
</evidence>
<feature type="domain" description="Acyl-CoA oxidase/dehydrogenase middle" evidence="7">
    <location>
        <begin position="172"/>
        <end position="270"/>
    </location>
</feature>
<dbReference type="Pfam" id="PF00441">
    <property type="entry name" value="Acyl-CoA_dh_1"/>
    <property type="match status" value="1"/>
</dbReference>
<evidence type="ECO:0000259" key="6">
    <source>
        <dbReference type="Pfam" id="PF00441"/>
    </source>
</evidence>
<comment type="cofactor">
    <cofactor evidence="1 5">
        <name>FAD</name>
        <dbReference type="ChEBI" id="CHEBI:57692"/>
    </cofactor>
</comment>
<feature type="domain" description="Acyl-CoA dehydrogenase/oxidase C-terminal" evidence="6">
    <location>
        <begin position="280"/>
        <end position="434"/>
    </location>
</feature>
<dbReference type="Pfam" id="PF02770">
    <property type="entry name" value="Acyl-CoA_dh_M"/>
    <property type="match status" value="1"/>
</dbReference>
<evidence type="ECO:0000256" key="2">
    <source>
        <dbReference type="ARBA" id="ARBA00009347"/>
    </source>
</evidence>
<comment type="caution">
    <text evidence="9">The sequence shown here is derived from an EMBL/GenBank/DDBJ whole genome shotgun (WGS) entry which is preliminary data.</text>
</comment>
<dbReference type="AlphaFoldDB" id="A0A8J2YBI3"/>
<dbReference type="Proteomes" id="UP000625210">
    <property type="component" value="Unassembled WGS sequence"/>
</dbReference>
<dbReference type="EMBL" id="BMHQ01000001">
    <property type="protein sequence ID" value="GGE03703.1"/>
    <property type="molecule type" value="Genomic_DNA"/>
</dbReference>
<evidence type="ECO:0000256" key="5">
    <source>
        <dbReference type="RuleBase" id="RU362125"/>
    </source>
</evidence>
<evidence type="ECO:0000256" key="1">
    <source>
        <dbReference type="ARBA" id="ARBA00001974"/>
    </source>
</evidence>
<dbReference type="PANTHER" id="PTHR42707">
    <property type="entry name" value="ACYL-COA DEHYDROGENASE"/>
    <property type="match status" value="1"/>
</dbReference>
<evidence type="ECO:0000313" key="9">
    <source>
        <dbReference type="EMBL" id="GGE03703.1"/>
    </source>
</evidence>
<dbReference type="PANTHER" id="PTHR42707:SF2">
    <property type="entry name" value="ACD11 DEHYDROGENASE"/>
    <property type="match status" value="1"/>
</dbReference>
<dbReference type="Pfam" id="PF18158">
    <property type="entry name" value="AidB_N"/>
    <property type="match status" value="1"/>
</dbReference>
<dbReference type="Gene3D" id="1.20.140.10">
    <property type="entry name" value="Butyryl-CoA Dehydrogenase, subunit A, domain 3"/>
    <property type="match status" value="1"/>
</dbReference>
<proteinExistence type="inferred from homology"/>
<dbReference type="InterPro" id="IPR009100">
    <property type="entry name" value="AcylCoA_DH/oxidase_NM_dom_sf"/>
</dbReference>
<evidence type="ECO:0000256" key="3">
    <source>
        <dbReference type="ARBA" id="ARBA00022630"/>
    </source>
</evidence>
<dbReference type="InterPro" id="IPR009075">
    <property type="entry name" value="AcylCo_DH/oxidase_C"/>
</dbReference>
<dbReference type="RefSeq" id="WP_188645957.1">
    <property type="nucleotide sequence ID" value="NZ_BMHQ01000001.1"/>
</dbReference>
<dbReference type="Gene3D" id="2.40.110.20">
    <property type="match status" value="1"/>
</dbReference>
<dbReference type="InterPro" id="IPR036250">
    <property type="entry name" value="AcylCo_DH-like_C"/>
</dbReference>
<feature type="domain" description="Adaptive response protein AidB N-terminal" evidence="8">
    <location>
        <begin position="11"/>
        <end position="163"/>
    </location>
</feature>
<reference evidence="9" key="2">
    <citation type="submission" date="2020-09" db="EMBL/GenBank/DDBJ databases">
        <authorList>
            <person name="Sun Q."/>
            <person name="Zhou Y."/>
        </authorList>
    </citation>
    <scope>NUCLEOTIDE SEQUENCE</scope>
    <source>
        <strain evidence="9">CGMCC 1.15179</strain>
    </source>
</reference>
<dbReference type="InterPro" id="IPR006091">
    <property type="entry name" value="Acyl-CoA_Oxase/DH_mid-dom"/>
</dbReference>
<dbReference type="GO" id="GO:0003995">
    <property type="term" value="F:acyl-CoA dehydrogenase activity"/>
    <property type="evidence" value="ECO:0007669"/>
    <property type="project" value="InterPro"/>
</dbReference>
<reference evidence="9" key="1">
    <citation type="journal article" date="2014" name="Int. J. Syst. Evol. Microbiol.">
        <title>Complete genome sequence of Corynebacterium casei LMG S-19264T (=DSM 44701T), isolated from a smear-ripened cheese.</title>
        <authorList>
            <consortium name="US DOE Joint Genome Institute (JGI-PGF)"/>
            <person name="Walter F."/>
            <person name="Albersmeier A."/>
            <person name="Kalinowski J."/>
            <person name="Ruckert C."/>
        </authorList>
    </citation>
    <scope>NUCLEOTIDE SEQUENCE</scope>
    <source>
        <strain evidence="9">CGMCC 1.15179</strain>
    </source>
</reference>
<keyword evidence="10" id="KW-1185">Reference proteome</keyword>
<evidence type="ECO:0000313" key="10">
    <source>
        <dbReference type="Proteomes" id="UP000625210"/>
    </source>
</evidence>
<keyword evidence="5" id="KW-0560">Oxidoreductase</keyword>
<dbReference type="InterPro" id="IPR041504">
    <property type="entry name" value="AidB_N"/>
</dbReference>
<sequence length="578" mass="65438">MIDYSRLEDGTDLNWYTEDWTLRHMVNRYLGDLREWGEERLIQMGEYASGPMERRARHTDREGQPRLIRYNRSGEEINEIWYNEGYLATVGEGFESGVVGWRYRKDVPRKIPFFYTQLLHTLMSMTEVGFTCPVTLTMSVAFVLEKFGSEEQKAKYLPKLASMDRRTLEQGATFLTEIQGGSDVGATETRAVQKGDHYLLTGEKWFASNCDAGIAITLARVNEEPGTRGLGLFLVPRVLENGERNRVTIRRLKDKLGVRAVASGELELKEAVGYLIGEPGKGFKYMAEALNISRMCTATGALAISRRAFWEAAVYTAKRKAFGQVVQQYPMVRETLLNMTADIEAGWAMTAQMLLAMDRCHTTGEGNPDEEIRLRLLLAMSKYRTTEQAVKHAKEALELHGGNGYIEEYVTPRLLRDAQVNTVWEGTSNIMGLEVLKLLGKEVQAKGRADSVLFRDIQETLDAVKLPELQDAVGVVRQEAKEVHLDAGYLLVANPMVQNAYARHFTDRLIDVYSAAHLLEEAQWSYRETGSRRLVKLAEYVVDRNFRPEVYSIGSGNIPSIHLFEEAMCLKTEKVEAL</sequence>
<dbReference type="SUPFAM" id="SSF56645">
    <property type="entry name" value="Acyl-CoA dehydrogenase NM domain-like"/>
    <property type="match status" value="1"/>
</dbReference>
<organism evidence="9 10">
    <name type="scientific">Marinithermofilum abyssi</name>
    <dbReference type="NCBI Taxonomy" id="1571185"/>
    <lineage>
        <taxon>Bacteria</taxon>
        <taxon>Bacillati</taxon>
        <taxon>Bacillota</taxon>
        <taxon>Bacilli</taxon>
        <taxon>Bacillales</taxon>
        <taxon>Thermoactinomycetaceae</taxon>
        <taxon>Marinithermofilum</taxon>
    </lineage>
</organism>
<keyword evidence="3 5" id="KW-0285">Flavoprotein</keyword>
<gene>
    <name evidence="9" type="ORF">GCM10011571_00730</name>
</gene>
<dbReference type="InterPro" id="IPR052904">
    <property type="entry name" value="Acyl-CoA_dehydrogenase-like"/>
</dbReference>
<dbReference type="PROSITE" id="PS00073">
    <property type="entry name" value="ACYL_COA_DH_2"/>
    <property type="match status" value="1"/>
</dbReference>
<dbReference type="SUPFAM" id="SSF47203">
    <property type="entry name" value="Acyl-CoA dehydrogenase C-terminal domain-like"/>
    <property type="match status" value="1"/>
</dbReference>
<evidence type="ECO:0000259" key="8">
    <source>
        <dbReference type="Pfam" id="PF18158"/>
    </source>
</evidence>
<comment type="similarity">
    <text evidence="2 5">Belongs to the acyl-CoA dehydrogenase family.</text>
</comment>
<accession>A0A8J2YBI3</accession>
<protein>
    <submittedName>
        <fullName evidence="9">Acyl-CoA dehydrogenase</fullName>
    </submittedName>
</protein>